<evidence type="ECO:0000259" key="3">
    <source>
        <dbReference type="Pfam" id="PF01055"/>
    </source>
</evidence>
<feature type="domain" description="Glycosyl hydrolase family 31 C-terminal" evidence="4">
    <location>
        <begin position="488"/>
        <end position="569"/>
    </location>
</feature>
<dbReference type="GO" id="GO:0005975">
    <property type="term" value="P:carbohydrate metabolic process"/>
    <property type="evidence" value="ECO:0007669"/>
    <property type="project" value="InterPro"/>
</dbReference>
<dbReference type="SUPFAM" id="SSF51011">
    <property type="entry name" value="Glycosyl hydrolase domain"/>
    <property type="match status" value="1"/>
</dbReference>
<evidence type="ECO:0000313" key="5">
    <source>
        <dbReference type="EMBL" id="AEV28796.1"/>
    </source>
</evidence>
<dbReference type="Proteomes" id="UP000005632">
    <property type="component" value="Chromosome"/>
</dbReference>
<evidence type="ECO:0000256" key="2">
    <source>
        <dbReference type="RuleBase" id="RU361185"/>
    </source>
</evidence>
<accession>G8QRE3</accession>
<dbReference type="CDD" id="cd14752">
    <property type="entry name" value="GH31_N"/>
    <property type="match status" value="1"/>
</dbReference>
<sequence>MNIHWNLEPVNLEYIARQIELSHFSWTNKDGKMQIQFTIPRAKGIWGFGERFDAFNQEGLQRKNQVVEHFTQQGQDTYLPVPFFLTDSLGFFLQTRLVCTFVSRRTKNGLRVTIVLPVCDDGVYFFSGNPQKILAGFLSLQEKAVLPPSWAFGPWMSANRWNDQETVLKEAEKAATYAIPATVLVIEAWSDEATFYRFNEGLWPDPKKMIEVLHRQGLHLILWQIPVLKKLDAGQVHSIHEADCQEAIANALVVTNPDGTPYHIPKGKWFAGGMVPDFTNPHLCQWWFKRREYLLEMGVDGFKTDGGEFIYTDEVRFHDGSDGTTMQNEYPLSYTKAYAKAIGKDRILFSRSGYVGSQATPLHWVGDQLSIWPELPCILHAGLNASVSGIPFWGFDIGGFAGPLPSAELYLRSFMLATFWPVMQWHSEPLGGQFSQTQSEAVNDRSPWNMAKHYNDDSILAICRKFSNLRMELLPYIESEAAYSVFHGEPLMRPLFYSYPEDDTACAIEDEYLFGRSLLIAPILTQGDGEREIYLPQGSWLESGTKEILNGPCHLRRTYDLGHIGVFLKLDFEHAFLKGLSLFTNVR</sequence>
<keyword evidence="2" id="KW-0326">Glycosidase</keyword>
<dbReference type="AlphaFoldDB" id="G8QRE3"/>
<organism evidence="5 6">
    <name type="scientific">Sphaerochaeta pleomorpha (strain ATCC BAA-1885 / DSM 22778 / Grapes)</name>
    <dbReference type="NCBI Taxonomy" id="158190"/>
    <lineage>
        <taxon>Bacteria</taxon>
        <taxon>Pseudomonadati</taxon>
        <taxon>Spirochaetota</taxon>
        <taxon>Spirochaetia</taxon>
        <taxon>Spirochaetales</taxon>
        <taxon>Sphaerochaetaceae</taxon>
        <taxon>Sphaerochaeta</taxon>
    </lineage>
</organism>
<dbReference type="PANTHER" id="PTHR43863:SF2">
    <property type="entry name" value="MALTASE-GLUCOAMYLASE"/>
    <property type="match status" value="1"/>
</dbReference>
<dbReference type="GO" id="GO:0030246">
    <property type="term" value="F:carbohydrate binding"/>
    <property type="evidence" value="ECO:0007669"/>
    <property type="project" value="InterPro"/>
</dbReference>
<dbReference type="HOGENOM" id="CLU_009658_1_0_12"/>
<dbReference type="InterPro" id="IPR013780">
    <property type="entry name" value="Glyco_hydro_b"/>
</dbReference>
<feature type="domain" description="Glycoside hydrolase family 31 TIM barrel" evidence="3">
    <location>
        <begin position="145"/>
        <end position="477"/>
    </location>
</feature>
<dbReference type="InterPro" id="IPR000322">
    <property type="entry name" value="Glyco_hydro_31_TIM"/>
</dbReference>
<dbReference type="Pfam" id="PF21365">
    <property type="entry name" value="Glyco_hydro_31_3rd"/>
    <property type="match status" value="1"/>
</dbReference>
<evidence type="ECO:0000259" key="4">
    <source>
        <dbReference type="Pfam" id="PF21365"/>
    </source>
</evidence>
<dbReference type="Gene3D" id="2.60.40.1760">
    <property type="entry name" value="glycosyl hydrolase (family 31)"/>
    <property type="match status" value="1"/>
</dbReference>
<comment type="similarity">
    <text evidence="1 2">Belongs to the glycosyl hydrolase 31 family.</text>
</comment>
<protein>
    <submittedName>
        <fullName evidence="5">Family 31 glycosyl hydrolase, alpha-glucosidase</fullName>
    </submittedName>
</protein>
<dbReference type="InterPro" id="IPR051816">
    <property type="entry name" value="Glycosyl_Hydrolase_31"/>
</dbReference>
<evidence type="ECO:0000256" key="1">
    <source>
        <dbReference type="ARBA" id="ARBA00007806"/>
    </source>
</evidence>
<dbReference type="eggNOG" id="COG1501">
    <property type="taxonomic scope" value="Bacteria"/>
</dbReference>
<dbReference type="SUPFAM" id="SSF51445">
    <property type="entry name" value="(Trans)glycosidases"/>
    <property type="match status" value="1"/>
</dbReference>
<dbReference type="SUPFAM" id="SSF74650">
    <property type="entry name" value="Galactose mutarotase-like"/>
    <property type="match status" value="1"/>
</dbReference>
<dbReference type="InterPro" id="IPR017853">
    <property type="entry name" value="GH"/>
</dbReference>
<dbReference type="InterPro" id="IPR011013">
    <property type="entry name" value="Gal_mutarotase_sf_dom"/>
</dbReference>
<dbReference type="Gene3D" id="2.60.40.1180">
    <property type="entry name" value="Golgi alpha-mannosidase II"/>
    <property type="match status" value="1"/>
</dbReference>
<proteinExistence type="inferred from homology"/>
<dbReference type="PANTHER" id="PTHR43863">
    <property type="entry name" value="HYDROLASE, PUTATIVE (AFU_ORTHOLOGUE AFUA_1G03140)-RELATED"/>
    <property type="match status" value="1"/>
</dbReference>
<dbReference type="Gene3D" id="3.20.20.80">
    <property type="entry name" value="Glycosidases"/>
    <property type="match status" value="1"/>
</dbReference>
<keyword evidence="2 5" id="KW-0378">Hydrolase</keyword>
<name>G8QRE3_SPHPG</name>
<dbReference type="GO" id="GO:0004553">
    <property type="term" value="F:hydrolase activity, hydrolyzing O-glycosyl compounds"/>
    <property type="evidence" value="ECO:0007669"/>
    <property type="project" value="InterPro"/>
</dbReference>
<dbReference type="STRING" id="158190.SpiGrapes_0971"/>
<dbReference type="CDD" id="cd06597">
    <property type="entry name" value="GH31_transferase_CtsY"/>
    <property type="match status" value="1"/>
</dbReference>
<gene>
    <name evidence="5" type="ordered locus">SpiGrapes_0971</name>
</gene>
<reference evidence="5 6" key="1">
    <citation type="submission" date="2011-11" db="EMBL/GenBank/DDBJ databases">
        <title>Complete sequence of Spirochaeta sp. grapes.</title>
        <authorList>
            <consortium name="US DOE Joint Genome Institute"/>
            <person name="Lucas S."/>
            <person name="Han J."/>
            <person name="Lapidus A."/>
            <person name="Cheng J.-F."/>
            <person name="Goodwin L."/>
            <person name="Pitluck S."/>
            <person name="Peters L."/>
            <person name="Ovchinnikova G."/>
            <person name="Munk A.C."/>
            <person name="Detter J.C."/>
            <person name="Han C."/>
            <person name="Tapia R."/>
            <person name="Land M."/>
            <person name="Hauser L."/>
            <person name="Kyrpides N."/>
            <person name="Ivanova N."/>
            <person name="Pagani I."/>
            <person name="Ritalahtilisa K."/>
            <person name="Loeffler F."/>
            <person name="Woyke T."/>
        </authorList>
    </citation>
    <scope>NUCLEOTIDE SEQUENCE [LARGE SCALE GENOMIC DNA]</scope>
    <source>
        <strain evidence="6">ATCC BAA-1885 / DSM 22778 / Grapes</strain>
    </source>
</reference>
<dbReference type="KEGG" id="sgp:SpiGrapes_0971"/>
<dbReference type="Pfam" id="PF01055">
    <property type="entry name" value="Glyco_hydro_31_2nd"/>
    <property type="match status" value="1"/>
</dbReference>
<dbReference type="InterPro" id="IPR048395">
    <property type="entry name" value="Glyco_hydro_31_C"/>
</dbReference>
<dbReference type="OrthoDB" id="176168at2"/>
<dbReference type="RefSeq" id="WP_014269645.1">
    <property type="nucleotide sequence ID" value="NC_016633.1"/>
</dbReference>
<keyword evidence="6" id="KW-1185">Reference proteome</keyword>
<dbReference type="EMBL" id="CP003155">
    <property type="protein sequence ID" value="AEV28796.1"/>
    <property type="molecule type" value="Genomic_DNA"/>
</dbReference>
<evidence type="ECO:0000313" key="6">
    <source>
        <dbReference type="Proteomes" id="UP000005632"/>
    </source>
</evidence>